<feature type="domain" description="Leucine-rich repeat-containing protein 37 N-terminal" evidence="2">
    <location>
        <begin position="1181"/>
        <end position="1223"/>
    </location>
</feature>
<feature type="region of interest" description="Disordered" evidence="1">
    <location>
        <begin position="426"/>
        <end position="929"/>
    </location>
</feature>
<feature type="compositionally biased region" description="Low complexity" evidence="1">
    <location>
        <begin position="809"/>
        <end position="827"/>
    </location>
</feature>
<dbReference type="RefSeq" id="XP_012892218.1">
    <property type="nucleotide sequence ID" value="XM_013036764.1"/>
</dbReference>
<feature type="region of interest" description="Disordered" evidence="1">
    <location>
        <begin position="1491"/>
        <end position="1519"/>
    </location>
</feature>
<feature type="domain" description="Leucine-rich repeat-containing protein 37 N-terminal" evidence="2">
    <location>
        <begin position="1015"/>
        <end position="1086"/>
    </location>
</feature>
<feature type="compositionally biased region" description="Basic and acidic residues" evidence="1">
    <location>
        <begin position="459"/>
        <end position="473"/>
    </location>
</feature>
<feature type="domain" description="Leucine-rich repeat-containing protein 37 N-terminal" evidence="2">
    <location>
        <begin position="570"/>
        <end position="637"/>
    </location>
</feature>
<feature type="compositionally biased region" description="Low complexity" evidence="1">
    <location>
        <begin position="1534"/>
        <end position="1544"/>
    </location>
</feature>
<dbReference type="Pfam" id="PF15779">
    <property type="entry name" value="LRRC37"/>
    <property type="match status" value="6"/>
</dbReference>
<feature type="compositionally biased region" description="Polar residues" evidence="1">
    <location>
        <begin position="507"/>
        <end position="518"/>
    </location>
</feature>
<gene>
    <name evidence="4" type="primary">LOC106001786</name>
</gene>
<evidence type="ECO:0000313" key="4">
    <source>
        <dbReference type="RefSeq" id="XP_012892218.1"/>
    </source>
</evidence>
<feature type="compositionally biased region" description="Pro residues" evidence="1">
    <location>
        <begin position="828"/>
        <end position="843"/>
    </location>
</feature>
<protein>
    <submittedName>
        <fullName evidence="4">Mucin-2-like</fullName>
    </submittedName>
</protein>
<feature type="compositionally biased region" description="Polar residues" evidence="1">
    <location>
        <begin position="1554"/>
        <end position="1563"/>
    </location>
</feature>
<feature type="compositionally biased region" description="Polar residues" evidence="1">
    <location>
        <begin position="720"/>
        <end position="729"/>
    </location>
</feature>
<feature type="compositionally biased region" description="Polar residues" evidence="1">
    <location>
        <begin position="148"/>
        <end position="171"/>
    </location>
</feature>
<feature type="region of interest" description="Disordered" evidence="1">
    <location>
        <begin position="947"/>
        <end position="988"/>
    </location>
</feature>
<proteinExistence type="predicted"/>
<feature type="compositionally biased region" description="Polar residues" evidence="1">
    <location>
        <begin position="445"/>
        <end position="458"/>
    </location>
</feature>
<dbReference type="OrthoDB" id="9635126at2759"/>
<feature type="region of interest" description="Disordered" evidence="1">
    <location>
        <begin position="222"/>
        <end position="296"/>
    </location>
</feature>
<feature type="compositionally biased region" description="Basic and acidic residues" evidence="1">
    <location>
        <begin position="920"/>
        <end position="929"/>
    </location>
</feature>
<evidence type="ECO:0000313" key="3">
    <source>
        <dbReference type="Proteomes" id="UP000081671"/>
    </source>
</evidence>
<feature type="compositionally biased region" description="Polar residues" evidence="1">
    <location>
        <begin position="693"/>
        <end position="706"/>
    </location>
</feature>
<sequence>MGRKKISDFSMEEKDLKLPELDLHFYITPEVLPCDFLGKVCFDLTTAAAGCLLGISRSAAKPCLAVEQGPCRKKRSLLSGRGDPGPAKYVFLLVQMCLLFQARPIPQWAQDEFYTSSNPYGPTKPGSSPFLHIPPELSSPRMGGFDLTGSSAPSQMFTEPQEPTETNTDTAEQLPPGSDAFTVSHQDPPEKVTLQHRLSQMVPVLGEDQTRAQTLPHLLKGVPVASGSSAPPQMFAEPQEPKETNTGSAGQLPPVLGEDHNPARPLPHSLKSTTQNSALAEASEQPSSKIPKHTVNSQGKAFVLAPEERLKDPVWVGFHERRQQKLQLRAAENRLAQSQLDPLKSTKEKVAQAEASEQPSSKIPKHTVNSQGKAFVLAPEERLKDPVWVGFHERRQQKLQLRAAENRLAQSQLDPNINVAYVDSVPQKGKDNADEPLEPLEQDESSQFHQQAHTQNPRTPEKLRSPAAQEEHPVQQLVSEEVVPSVEKKPQHSTLPDATVQPADVQITFTTPSHQHTAGQPPGRPPEEELSSTQQEAPAQPSELPEFGEPSETHLEAPAQPEKPFEGVRPPGEQEAPVQAPGAPLESIDVSPPNHELTAQSSGEVQAHHANVSYITDKPPDVIVTITAMPTKETESPLSHNEAPAGPAGYREETEPAFSEQEQASQPESLGETEPSVIQPEVPAQASEHNGEVESSLTQQEQPAQSSEHHEWTISPPGLNESQHSNLDSLTGKPPDVVITITPQSTDAWGNSPIPTEAPAYPSVPGNDMGLSITQQESPAGPPEPQVSIPVSIQEEAPASGPSGHEKPSTQQEATAETTQTSEEVIPPTQPPEGEVPPQPPELPNEIVPATELHEVPPAPLQNNTSGPLEDQNEVPTLKPRPPALHQHSPVYEGISPGLEELPEEPSPSQQESTTLLPKPSEKHYLKTTMKHVDLELTITPQTNEQVEFSPNQSGLPSQPPQGPENVGSFSVHQETTTQTSQKQQSASTITIMASSLPAQLPEKVEPFPVPPLDIELPSVQDVEPTQLPVLPHEMVVQPPGHYETTGPTPNQDVTQGPVLPSVTSQPVDLELTITPEISTTPKHSTDLKKHPWVTLQPVHIQLTVTVQGVVDEAPGQLTKPPTEDVAQSEENQGVTVLVTGQNETQPSALPNVTIQEFDLEVTLTPDSTIEHEHSSALKETTPEQPEVTFLPPIESQHPPLTEDSLHPFDIAITFTPDPNMEVGLAPTIQDTFTDLSTPPKGSTTQAPFSITGPTPTWTPMTHKVTPKTMGLPLSTTSEPITETVPTEPMPETQVPPLQENTNQPLQETPTQPPQETPTQPPQEAPTPHPQETPTQPPRETPTQPPRETPTQPPRETPTQPPRETPTQPPRDTPTQPPRETPTTPTQPPQETPTQPPPETPTQPPQETPTQPPQETLTQILHKTPAQPLQETLTPPPHELPAQPLQEIAIQTLQETSTQPVQETLTQPLQEIPTQPLREMPAQPLWKTVTHPNQKTPTLPQPKTPTQPWQKTSTHPLLKPLSQPHWKILTQSQWRTPTQTPQTQLEPEAKPPTSGYQPMSRNTKTVPGAILKTTSTLPPKLTTVPLPHPYRFGTQPPTLIQGTVKTLSQEQEQLPNNQLTTSTTENALAVQTEQKAPPSISLCELCHCQDQTLSCVDLSPSQRLRQVPVPDIDPKKQLFTVLQVSPYLLCAGHSFLKVFLLSPIQS</sequence>
<dbReference type="InParanoid" id="A0A1S3GTI7"/>
<organism evidence="3 4">
    <name type="scientific">Dipodomys ordii</name>
    <name type="common">Ord's kangaroo rat</name>
    <dbReference type="NCBI Taxonomy" id="10020"/>
    <lineage>
        <taxon>Eukaryota</taxon>
        <taxon>Metazoa</taxon>
        <taxon>Chordata</taxon>
        <taxon>Craniata</taxon>
        <taxon>Vertebrata</taxon>
        <taxon>Euteleostomi</taxon>
        <taxon>Mammalia</taxon>
        <taxon>Eutheria</taxon>
        <taxon>Euarchontoglires</taxon>
        <taxon>Glires</taxon>
        <taxon>Rodentia</taxon>
        <taxon>Castorimorpha</taxon>
        <taxon>Heteromyidae</taxon>
        <taxon>Dipodomyinae</taxon>
        <taxon>Dipodomys</taxon>
    </lineage>
</organism>
<dbReference type="InterPro" id="IPR015753">
    <property type="entry name" value="LRRC37"/>
</dbReference>
<evidence type="ECO:0000259" key="2">
    <source>
        <dbReference type="Pfam" id="PF15779"/>
    </source>
</evidence>
<feature type="compositionally biased region" description="Low complexity" evidence="1">
    <location>
        <begin position="474"/>
        <end position="485"/>
    </location>
</feature>
<feature type="domain" description="Leucine-rich repeat-containing protein 37 N-terminal" evidence="2">
    <location>
        <begin position="1112"/>
        <end position="1176"/>
    </location>
</feature>
<accession>A0A1S3GTI7</accession>
<dbReference type="InterPro" id="IPR032754">
    <property type="entry name" value="LRRC37_N"/>
</dbReference>
<feature type="compositionally biased region" description="Low complexity" evidence="1">
    <location>
        <begin position="974"/>
        <end position="988"/>
    </location>
</feature>
<feature type="region of interest" description="Disordered" evidence="1">
    <location>
        <begin position="1534"/>
        <end position="1563"/>
    </location>
</feature>
<feature type="compositionally biased region" description="Pro residues" evidence="1">
    <location>
        <begin position="1311"/>
        <end position="1412"/>
    </location>
</feature>
<dbReference type="PANTHER" id="PTHR23045">
    <property type="entry name" value="LEUCINE-RICH REPEAT-CONTAINING PROTEIN 37A"/>
    <property type="match status" value="1"/>
</dbReference>
<evidence type="ECO:0000256" key="1">
    <source>
        <dbReference type="SAM" id="MobiDB-lite"/>
    </source>
</evidence>
<feature type="domain" description="Leucine-rich repeat-containing protein 37 N-terminal" evidence="2">
    <location>
        <begin position="672"/>
        <end position="747"/>
    </location>
</feature>
<feature type="compositionally biased region" description="Polar residues" evidence="1">
    <location>
        <begin position="1236"/>
        <end position="1260"/>
    </location>
</feature>
<feature type="compositionally biased region" description="Low complexity" evidence="1">
    <location>
        <begin position="1276"/>
        <end position="1297"/>
    </location>
</feature>
<dbReference type="Proteomes" id="UP000081671">
    <property type="component" value="Unplaced"/>
</dbReference>
<feature type="compositionally biased region" description="Polar residues" evidence="1">
    <location>
        <begin position="270"/>
        <end position="296"/>
    </location>
</feature>
<feature type="region of interest" description="Disordered" evidence="1">
    <location>
        <begin position="1236"/>
        <end position="1446"/>
    </location>
</feature>
<reference evidence="4" key="1">
    <citation type="submission" date="2025-08" db="UniProtKB">
        <authorList>
            <consortium name="RefSeq"/>
        </authorList>
    </citation>
    <scope>IDENTIFICATION</scope>
    <source>
        <tissue evidence="4">Kidney</tissue>
    </source>
</reference>
<feature type="domain" description="Leucine-rich repeat-containing protein 37 N-terminal" evidence="2">
    <location>
        <begin position="887"/>
        <end position="951"/>
    </location>
</feature>
<feature type="compositionally biased region" description="Acidic residues" evidence="1">
    <location>
        <begin position="434"/>
        <end position="444"/>
    </location>
</feature>
<dbReference type="PANTHER" id="PTHR23045:SF9">
    <property type="entry name" value="LEUCINE RICH REPEAT CONTAINING 37A-RELATED"/>
    <property type="match status" value="1"/>
</dbReference>
<name>A0A1S3GTI7_DIPOR</name>
<feature type="region of interest" description="Disordered" evidence="1">
    <location>
        <begin position="137"/>
        <end position="186"/>
    </location>
</feature>
<dbReference type="KEGG" id="dord:106001786"/>
<keyword evidence="3" id="KW-1185">Reference proteome</keyword>
<dbReference type="GeneID" id="106001786"/>